<dbReference type="Proteomes" id="UP000826212">
    <property type="component" value="Chromosome"/>
</dbReference>
<organism evidence="1 2">
    <name type="scientific">Halosquirtibacter laminarini</name>
    <dbReference type="NCBI Taxonomy" id="3374600"/>
    <lineage>
        <taxon>Bacteria</taxon>
        <taxon>Pseudomonadati</taxon>
        <taxon>Bacteroidota</taxon>
        <taxon>Bacteroidia</taxon>
        <taxon>Marinilabiliales</taxon>
        <taxon>Prolixibacteraceae</taxon>
        <taxon>Halosquirtibacter</taxon>
    </lineage>
</organism>
<proteinExistence type="predicted"/>
<evidence type="ECO:0000313" key="2">
    <source>
        <dbReference type="Proteomes" id="UP000826212"/>
    </source>
</evidence>
<protein>
    <submittedName>
        <fullName evidence="1">Right-handed parallel beta-helix repeat-containing protein</fullName>
    </submittedName>
</protein>
<gene>
    <name evidence="1" type="ORF">K4L44_01575</name>
</gene>
<evidence type="ECO:0000313" key="1">
    <source>
        <dbReference type="EMBL" id="QZE14589.1"/>
    </source>
</evidence>
<reference evidence="1" key="1">
    <citation type="submission" date="2021-08" db="EMBL/GenBank/DDBJ databases">
        <title>Novel anaerobic bacterium isolated from sea squirt in East Sea, Republic of Korea.</title>
        <authorList>
            <person name="Nguyen T.H."/>
            <person name="Li Z."/>
            <person name="Lee Y.-J."/>
            <person name="Ko J."/>
            <person name="Kim S.-G."/>
        </authorList>
    </citation>
    <scope>NUCLEOTIDE SEQUENCE</scope>
    <source>
        <strain evidence="1">KCTC 25031</strain>
    </source>
</reference>
<name>A0AC61NR46_9BACT</name>
<keyword evidence="2" id="KW-1185">Reference proteome</keyword>
<dbReference type="EMBL" id="CP081303">
    <property type="protein sequence ID" value="QZE14589.1"/>
    <property type="molecule type" value="Genomic_DNA"/>
</dbReference>
<sequence>MIFLKFINKMKCLWLILSLFFSSASYAKNLYVSSKGNDKNRGTLSSPLLSIDKAVKNLQDGDTCFVSEGVYRTPFSLIGSKKNIVITSIPGQRALFDGTIPLSGRWVKVKENTYRMKVKKPVSQLFRNDKMLILARWPNASFEDGSFWDMMSTWRHQGSQSCFGTMYDSRPDQADYKESDDEGASTVSVKDGVNMESLADTKIDFTGAIAVMNIGSWLSWAQPVVKHKAGSSVFQYSKDFSRENKSLPNGPKSLRSSKFFKKKMKQGHYYLIGKMALDISNEWFYDTKERAIYVVVPNGKHPNDYQYKGKVHDYMITGSKTDNVTVSNIDFFGATFHFMDSKNISIDGCNFNYPSYHKFALGILGEPKVSAFDYSKKALRSNTSLITNNMVRNSTFAYADGPGLSITGRKDLVENCYFHDIDWSCLGSGASGSLDFIKADDFTFRYNTVHTGGNSEGVRVGNRSLIEYNHIYNLSLLQHDGSAINVGVAGINGSIIRYNWVHSMKKAGIRFDSSGYQTPLVNWGENGTVNYNVVWNTGSVKCKGNKHTVLNNTVFETLPGLFDIGVPRVLMMGSNNSHSVVKNNIAPHIGGHFALRTKYPCPGDTVNNWQGEITSLVRDAYNYDFRPTESLVSTIKKSGESMAGAYSLDDDKYWIPGYVGEVPNTSVPRNHATNVRKDLTLFWNKAKDVNSYIVYFGTNKKQLGRKDHLLTSTTHCNATPRGIDPSKRYYWRVDVKKNNGTIVKGNAWTFGSVRQIIHSEYKVLASPKFKYKEYLSLPKEVVALDLGMEKNKSLTKVYNTYWSEYENNKWLASTEKMLLDLSLPKNKLAQLKRFKKEVFKEASEYLVQNSTTILNKRELEKLSQSLHLHDW</sequence>
<accession>A0AC61NR46</accession>